<dbReference type="InterPro" id="IPR036907">
    <property type="entry name" value="5'-Nucleotdase_C_sf"/>
</dbReference>
<evidence type="ECO:0000256" key="5">
    <source>
        <dbReference type="ARBA" id="ARBA00022729"/>
    </source>
</evidence>
<dbReference type="PROSITE" id="PS00786">
    <property type="entry name" value="5_NUCLEOTIDASE_2"/>
    <property type="match status" value="1"/>
</dbReference>
<evidence type="ECO:0000259" key="10">
    <source>
        <dbReference type="Pfam" id="PF02872"/>
    </source>
</evidence>
<dbReference type="PROSITE" id="PS00785">
    <property type="entry name" value="5_NUCLEOTIDASE_1"/>
    <property type="match status" value="1"/>
</dbReference>
<evidence type="ECO:0000256" key="1">
    <source>
        <dbReference type="ARBA" id="ARBA00000815"/>
    </source>
</evidence>
<dbReference type="GO" id="GO:0005886">
    <property type="term" value="C:plasma membrane"/>
    <property type="evidence" value="ECO:0007669"/>
    <property type="project" value="TreeGrafter"/>
</dbReference>
<comment type="similarity">
    <text evidence="2 8">Belongs to the 5'-nucleotidase family.</text>
</comment>
<dbReference type="InterPro" id="IPR008334">
    <property type="entry name" value="5'-Nucleotdase_C"/>
</dbReference>
<evidence type="ECO:0000256" key="3">
    <source>
        <dbReference type="ARBA" id="ARBA00012643"/>
    </source>
</evidence>
<dbReference type="GO" id="GO:0006196">
    <property type="term" value="P:AMP catabolic process"/>
    <property type="evidence" value="ECO:0007669"/>
    <property type="project" value="TreeGrafter"/>
</dbReference>
<dbReference type="PRINTS" id="PR01607">
    <property type="entry name" value="APYRASEFAMLY"/>
</dbReference>
<dbReference type="InterPro" id="IPR029052">
    <property type="entry name" value="Metallo-depent_PP-like"/>
</dbReference>
<dbReference type="InterPro" id="IPR006179">
    <property type="entry name" value="5_nucleotidase/apyrase"/>
</dbReference>
<evidence type="ECO:0000256" key="6">
    <source>
        <dbReference type="ARBA" id="ARBA00022741"/>
    </source>
</evidence>
<keyword evidence="5" id="KW-0732">Signal</keyword>
<comment type="catalytic activity">
    <reaction evidence="1">
        <text>a ribonucleoside 5'-phosphate + H2O = a ribonucleoside + phosphate</text>
        <dbReference type="Rhea" id="RHEA:12484"/>
        <dbReference type="ChEBI" id="CHEBI:15377"/>
        <dbReference type="ChEBI" id="CHEBI:18254"/>
        <dbReference type="ChEBI" id="CHEBI:43474"/>
        <dbReference type="ChEBI" id="CHEBI:58043"/>
        <dbReference type="EC" id="3.1.3.5"/>
    </reaction>
</comment>
<evidence type="ECO:0000313" key="11">
    <source>
        <dbReference type="EMBL" id="ODN02906.1"/>
    </source>
</evidence>
<dbReference type="GO" id="GO:0000166">
    <property type="term" value="F:nucleotide binding"/>
    <property type="evidence" value="ECO:0007669"/>
    <property type="project" value="UniProtKB-KW"/>
</dbReference>
<keyword evidence="6 8" id="KW-0547">Nucleotide-binding</keyword>
<evidence type="ECO:0000256" key="7">
    <source>
        <dbReference type="ARBA" id="ARBA00022801"/>
    </source>
</evidence>
<dbReference type="Pfam" id="PF02872">
    <property type="entry name" value="5_nucleotid_C"/>
    <property type="match status" value="1"/>
</dbReference>
<dbReference type="AlphaFoldDB" id="A0A1D2ND45"/>
<dbReference type="OrthoDB" id="7722975at2759"/>
<keyword evidence="4" id="KW-0479">Metal-binding</keyword>
<organism evidence="11 12">
    <name type="scientific">Orchesella cincta</name>
    <name type="common">Springtail</name>
    <name type="synonym">Podura cincta</name>
    <dbReference type="NCBI Taxonomy" id="48709"/>
    <lineage>
        <taxon>Eukaryota</taxon>
        <taxon>Metazoa</taxon>
        <taxon>Ecdysozoa</taxon>
        <taxon>Arthropoda</taxon>
        <taxon>Hexapoda</taxon>
        <taxon>Collembola</taxon>
        <taxon>Entomobryomorpha</taxon>
        <taxon>Entomobryoidea</taxon>
        <taxon>Orchesellidae</taxon>
        <taxon>Orchesellinae</taxon>
        <taxon>Orchesella</taxon>
    </lineage>
</organism>
<dbReference type="OMA" id="NYDCDSP"/>
<protein>
    <recommendedName>
        <fullName evidence="3">5'-nucleotidase</fullName>
        <ecNumber evidence="3">3.1.3.5</ecNumber>
    </recommendedName>
</protein>
<reference evidence="11 12" key="1">
    <citation type="journal article" date="2016" name="Genome Biol. Evol.">
        <title>Gene Family Evolution Reflects Adaptation to Soil Environmental Stressors in the Genome of the Collembolan Orchesella cincta.</title>
        <authorList>
            <person name="Faddeeva-Vakhrusheva A."/>
            <person name="Derks M.F."/>
            <person name="Anvar S.Y."/>
            <person name="Agamennone V."/>
            <person name="Suring W."/>
            <person name="Smit S."/>
            <person name="van Straalen N.M."/>
            <person name="Roelofs D."/>
        </authorList>
    </citation>
    <scope>NUCLEOTIDE SEQUENCE [LARGE SCALE GENOMIC DNA]</scope>
    <source>
        <tissue evidence="11">Mixed pool</tissue>
    </source>
</reference>
<dbReference type="CDD" id="cd07409">
    <property type="entry name" value="MPP_CD73_N"/>
    <property type="match status" value="1"/>
</dbReference>
<evidence type="ECO:0000259" key="9">
    <source>
        <dbReference type="Pfam" id="PF00149"/>
    </source>
</evidence>
<evidence type="ECO:0000313" key="12">
    <source>
        <dbReference type="Proteomes" id="UP000094527"/>
    </source>
</evidence>
<name>A0A1D2ND45_ORCCI</name>
<accession>A0A1D2ND45</accession>
<dbReference type="Gene3D" id="3.90.780.10">
    <property type="entry name" value="5'-Nucleotidase, C-terminal domain"/>
    <property type="match status" value="1"/>
</dbReference>
<gene>
    <name evidence="11" type="ORF">Ocin01_03786</name>
</gene>
<dbReference type="Gene3D" id="3.60.21.10">
    <property type="match status" value="1"/>
</dbReference>
<dbReference type="InterPro" id="IPR006146">
    <property type="entry name" value="5'-Nucleotdase_CS"/>
</dbReference>
<evidence type="ECO:0000256" key="8">
    <source>
        <dbReference type="RuleBase" id="RU362119"/>
    </source>
</evidence>
<dbReference type="InterPro" id="IPR004843">
    <property type="entry name" value="Calcineurin-like_PHP"/>
</dbReference>
<dbReference type="SUPFAM" id="SSF55816">
    <property type="entry name" value="5'-nucleotidase (syn. UDP-sugar hydrolase), C-terminal domain"/>
    <property type="match status" value="1"/>
</dbReference>
<dbReference type="Pfam" id="PF00149">
    <property type="entry name" value="Metallophos"/>
    <property type="match status" value="1"/>
</dbReference>
<dbReference type="EMBL" id="LJIJ01000093">
    <property type="protein sequence ID" value="ODN02906.1"/>
    <property type="molecule type" value="Genomic_DNA"/>
</dbReference>
<feature type="domain" description="5'-Nucleotidase C-terminal" evidence="10">
    <location>
        <begin position="361"/>
        <end position="539"/>
    </location>
</feature>
<dbReference type="PANTHER" id="PTHR11575">
    <property type="entry name" value="5'-NUCLEOTIDASE-RELATED"/>
    <property type="match status" value="1"/>
</dbReference>
<dbReference type="SUPFAM" id="SSF56300">
    <property type="entry name" value="Metallo-dependent phosphatases"/>
    <property type="match status" value="1"/>
</dbReference>
<proteinExistence type="inferred from homology"/>
<dbReference type="Proteomes" id="UP000094527">
    <property type="component" value="Unassembled WGS sequence"/>
</dbReference>
<dbReference type="FunFam" id="3.60.21.10:FF:000020">
    <property type="entry name" value="NT5E isoform 4"/>
    <property type="match status" value="1"/>
</dbReference>
<comment type="caution">
    <text evidence="11">The sequence shown here is derived from an EMBL/GenBank/DDBJ whole genome shotgun (WGS) entry which is preliminary data.</text>
</comment>
<keyword evidence="7 8" id="KW-0378">Hydrolase</keyword>
<evidence type="ECO:0000256" key="2">
    <source>
        <dbReference type="ARBA" id="ARBA00006654"/>
    </source>
</evidence>
<dbReference type="FunFam" id="3.90.780.10:FF:000001">
    <property type="entry name" value="NT5E isoform 3"/>
    <property type="match status" value="1"/>
</dbReference>
<dbReference type="EC" id="3.1.3.5" evidence="3"/>
<dbReference type="GO" id="GO:0046872">
    <property type="term" value="F:metal ion binding"/>
    <property type="evidence" value="ECO:0007669"/>
    <property type="project" value="UniProtKB-KW"/>
</dbReference>
<dbReference type="GO" id="GO:0008253">
    <property type="term" value="F:5'-nucleotidase activity"/>
    <property type="evidence" value="ECO:0007669"/>
    <property type="project" value="UniProtKB-EC"/>
</dbReference>
<keyword evidence="12" id="KW-1185">Reference proteome</keyword>
<dbReference type="PANTHER" id="PTHR11575:SF24">
    <property type="entry name" value="5'-NUCLEOTIDASE"/>
    <property type="match status" value="1"/>
</dbReference>
<sequence length="607" mass="66862">MRTFLSSFVKPSSKMVSSWGIAAHYLLCFLLCSPTSIFGEDLTITLLHTNDVHSRFTQTNKHSGSCSAAEEQDNKCYGGFARLHHKVKEIRLTHKNVVYLSGGDYYQGTVWYTLHKWRIISEFVNLLNHTALALGNHEFDDNIAGLIPFIDSATFPIIDCNIDATDEPDFLARQSNGKISKSVVITADNGEKIGIIGYTTVDTPSISNPGKLKFLDVVQSVNAEATKLNAQGVNILIGLGHVGFDVDQKVAAGVPLIDVVVGGHTNTFLYTGDAPDIEKPLGPYPFIVTQEDTSKRVPIVQAYAFGKYLGYLNLTFDEQGELKSYGGNPILLDGSVPQDPQVLERVHEWGKNVSEMTKREVGKTRVFLNGKSEECRLRECNLGNFISDAMVFMNQKFADDTSWSDVTIGLLNSGGIRGSIDETANGGSISMEDVLQVLPFQNTIDLIEIKGSDLKDAFEYAVDGYDPKGYRLAGKFLQVSGVKVIYDVSKPNGNRVKSIKVLCKDCREPMYVPLNETLVYKIAIPTYMATGGDGFTIFRDRAIAHHLSEMLDSDMLIEYLKYKSPVIQAVEGRVRFVGSLDCDNNDGSSSLPSSASLLLSLLPFFLF</sequence>
<feature type="domain" description="Calcineurin-like phosphoesterase" evidence="9">
    <location>
        <begin position="45"/>
        <end position="265"/>
    </location>
</feature>
<evidence type="ECO:0000256" key="4">
    <source>
        <dbReference type="ARBA" id="ARBA00022723"/>
    </source>
</evidence>
<dbReference type="STRING" id="48709.A0A1D2ND45"/>